<dbReference type="InterPro" id="IPR000160">
    <property type="entry name" value="GGDEF_dom"/>
</dbReference>
<dbReference type="PANTHER" id="PTHR45138:SF9">
    <property type="entry name" value="DIGUANYLATE CYCLASE DGCM-RELATED"/>
    <property type="match status" value="1"/>
</dbReference>
<dbReference type="SUPFAM" id="SSF55073">
    <property type="entry name" value="Nucleotide cyclase"/>
    <property type="match status" value="1"/>
</dbReference>
<reference evidence="5 6" key="1">
    <citation type="submission" date="2020-08" db="EMBL/GenBank/DDBJ databases">
        <title>Genomic Encyclopedia of Type Strains, Phase IV (KMG-IV): sequencing the most valuable type-strain genomes for metagenomic binning, comparative biology and taxonomic classification.</title>
        <authorList>
            <person name="Goeker M."/>
        </authorList>
    </citation>
    <scope>NUCLEOTIDE SEQUENCE [LARGE SCALE GENOMIC DNA]</scope>
    <source>
        <strain evidence="5 6">DSM 12706</strain>
    </source>
</reference>
<feature type="transmembrane region" description="Helical" evidence="3">
    <location>
        <begin position="158"/>
        <end position="181"/>
    </location>
</feature>
<dbReference type="PROSITE" id="PS50887">
    <property type="entry name" value="GGDEF"/>
    <property type="match status" value="1"/>
</dbReference>
<dbReference type="GO" id="GO:0043709">
    <property type="term" value="P:cell adhesion involved in single-species biofilm formation"/>
    <property type="evidence" value="ECO:0007669"/>
    <property type="project" value="TreeGrafter"/>
</dbReference>
<feature type="transmembrane region" description="Helical" evidence="3">
    <location>
        <begin position="69"/>
        <end position="88"/>
    </location>
</feature>
<dbReference type="SMART" id="SM00267">
    <property type="entry name" value="GGDEF"/>
    <property type="match status" value="1"/>
</dbReference>
<evidence type="ECO:0000259" key="4">
    <source>
        <dbReference type="PROSITE" id="PS50887"/>
    </source>
</evidence>
<gene>
    <name evidence="5" type="ORF">HNR60_002972</name>
</gene>
<evidence type="ECO:0000313" key="5">
    <source>
        <dbReference type="EMBL" id="MBB5048210.1"/>
    </source>
</evidence>
<evidence type="ECO:0000256" key="3">
    <source>
        <dbReference type="SAM" id="Phobius"/>
    </source>
</evidence>
<dbReference type="RefSeq" id="WP_246432958.1">
    <property type="nucleotide sequence ID" value="NZ_JACHIH010000018.1"/>
</dbReference>
<evidence type="ECO:0000256" key="1">
    <source>
        <dbReference type="ARBA" id="ARBA00012528"/>
    </source>
</evidence>
<keyword evidence="3" id="KW-0812">Transmembrane</keyword>
<dbReference type="EMBL" id="JACHIH010000018">
    <property type="protein sequence ID" value="MBB5048210.1"/>
    <property type="molecule type" value="Genomic_DNA"/>
</dbReference>
<dbReference type="Pfam" id="PF00990">
    <property type="entry name" value="GGDEF"/>
    <property type="match status" value="1"/>
</dbReference>
<accession>A0A7W7Z5N1</accession>
<dbReference type="Gene3D" id="3.30.70.270">
    <property type="match status" value="1"/>
</dbReference>
<comment type="caution">
    <text evidence="5">The sequence shown here is derived from an EMBL/GenBank/DDBJ whole genome shotgun (WGS) entry which is preliminary data.</text>
</comment>
<protein>
    <recommendedName>
        <fullName evidence="1">diguanylate cyclase</fullName>
        <ecNumber evidence="1">2.7.7.65</ecNumber>
    </recommendedName>
</protein>
<dbReference type="InterPro" id="IPR043128">
    <property type="entry name" value="Rev_trsase/Diguanyl_cyclase"/>
</dbReference>
<name>A0A7W7Z5N1_9BRAD</name>
<dbReference type="NCBIfam" id="TIGR00254">
    <property type="entry name" value="GGDEF"/>
    <property type="match status" value="1"/>
</dbReference>
<feature type="domain" description="GGDEF" evidence="4">
    <location>
        <begin position="594"/>
        <end position="723"/>
    </location>
</feature>
<keyword evidence="6" id="KW-1185">Reference proteome</keyword>
<dbReference type="Proteomes" id="UP000542353">
    <property type="component" value="Unassembled WGS sequence"/>
</dbReference>
<dbReference type="EC" id="2.7.7.65" evidence="1"/>
<organism evidence="5 6">
    <name type="scientific">Rhodopseudomonas rhenobacensis</name>
    <dbReference type="NCBI Taxonomy" id="87461"/>
    <lineage>
        <taxon>Bacteria</taxon>
        <taxon>Pseudomonadati</taxon>
        <taxon>Pseudomonadota</taxon>
        <taxon>Alphaproteobacteria</taxon>
        <taxon>Hyphomicrobiales</taxon>
        <taxon>Nitrobacteraceae</taxon>
        <taxon>Rhodopseudomonas</taxon>
    </lineage>
</organism>
<dbReference type="Gene3D" id="3.30.450.20">
    <property type="entry name" value="PAS domain"/>
    <property type="match status" value="1"/>
</dbReference>
<evidence type="ECO:0000313" key="6">
    <source>
        <dbReference type="Proteomes" id="UP000542353"/>
    </source>
</evidence>
<evidence type="ECO:0000256" key="2">
    <source>
        <dbReference type="ARBA" id="ARBA00034247"/>
    </source>
</evidence>
<keyword evidence="3" id="KW-0472">Membrane</keyword>
<dbReference type="GO" id="GO:0005886">
    <property type="term" value="C:plasma membrane"/>
    <property type="evidence" value="ECO:0007669"/>
    <property type="project" value="TreeGrafter"/>
</dbReference>
<proteinExistence type="predicted"/>
<keyword evidence="3" id="KW-1133">Transmembrane helix</keyword>
<dbReference type="GO" id="GO:0052621">
    <property type="term" value="F:diguanylate cyclase activity"/>
    <property type="evidence" value="ECO:0007669"/>
    <property type="project" value="UniProtKB-EC"/>
</dbReference>
<feature type="transmembrane region" description="Helical" evidence="3">
    <location>
        <begin position="12"/>
        <end position="29"/>
    </location>
</feature>
<comment type="catalytic activity">
    <reaction evidence="2">
        <text>2 GTP = 3',3'-c-di-GMP + 2 diphosphate</text>
        <dbReference type="Rhea" id="RHEA:24898"/>
        <dbReference type="ChEBI" id="CHEBI:33019"/>
        <dbReference type="ChEBI" id="CHEBI:37565"/>
        <dbReference type="ChEBI" id="CHEBI:58805"/>
        <dbReference type="EC" id="2.7.7.65"/>
    </reaction>
</comment>
<dbReference type="CDD" id="cd01949">
    <property type="entry name" value="GGDEF"/>
    <property type="match status" value="1"/>
</dbReference>
<dbReference type="GO" id="GO:1902201">
    <property type="term" value="P:negative regulation of bacterial-type flagellum-dependent cell motility"/>
    <property type="evidence" value="ECO:0007669"/>
    <property type="project" value="TreeGrafter"/>
</dbReference>
<feature type="transmembrane region" description="Helical" evidence="3">
    <location>
        <begin position="193"/>
        <end position="221"/>
    </location>
</feature>
<feature type="transmembrane region" description="Helical" evidence="3">
    <location>
        <begin position="41"/>
        <end position="63"/>
    </location>
</feature>
<feature type="transmembrane region" description="Helical" evidence="3">
    <location>
        <begin position="517"/>
        <end position="535"/>
    </location>
</feature>
<dbReference type="AlphaFoldDB" id="A0A7W7Z5N1"/>
<feature type="transmembrane region" description="Helical" evidence="3">
    <location>
        <begin position="242"/>
        <end position="263"/>
    </location>
</feature>
<feature type="transmembrane region" description="Helical" evidence="3">
    <location>
        <begin position="100"/>
        <end position="122"/>
    </location>
</feature>
<dbReference type="PANTHER" id="PTHR45138">
    <property type="entry name" value="REGULATORY COMPONENTS OF SENSORY TRANSDUCTION SYSTEM"/>
    <property type="match status" value="1"/>
</dbReference>
<dbReference type="InterPro" id="IPR029787">
    <property type="entry name" value="Nucleotide_cyclase"/>
</dbReference>
<dbReference type="FunFam" id="3.30.70.270:FF:000001">
    <property type="entry name" value="Diguanylate cyclase domain protein"/>
    <property type="match status" value="1"/>
</dbReference>
<dbReference type="InterPro" id="IPR050469">
    <property type="entry name" value="Diguanylate_Cyclase"/>
</dbReference>
<sequence length="735" mass="79739">MASFLQSQLDFIYFFYGMAFILLGSACLAMARGRLGGTVDLWLFGSFALVHGCAEWLDLAALMLGDNQLFATLRLAVLIASFLFLMEFTRSGATRLGYRVPDIWIYPLIVGLIIGVGVLEGLPAARAVSRYSLGFVGAIGGGLVLAQRARQHSPIKKGLLTLFAIVLALYGGAAGLIVSPAPFWPANVVNTAWFVGLTGIPIQLLRGVLACLLTGLCWAFWGQTLVETVAAARYTAYLRRQLIWTMVALIAILAGGWALTGYLGGLYKQAVEQEARGDAELLVSRLAGEAAVLDAMVKALARSPTLLPMLNGSSTARDRHIDEVLQLDVEAAGALVGMVLNRSGAVIASSDRSEAATLALANESAAPYFQNSIAGLASRRFQLDPITGARSYTSSAPIRDREGNVVGVAMLQKSLEALEASLLSFDKAFYFVDADGVVMLSNRSNRLRQALWPRAVDALRLAAPRSAAKPMVPREIVDSVWTTADGVPSYVLRRPASEGGWSLLMVFPVAGIFPTRFLGIVITLQFSIMALFYFYGREHGIRDSIHAEKRMELQELARGLHVQATTDPLTGLFNRRVFNQGVVEEIVRFDRFQTAFSAVMCDIDYFKEINDVHGHLIGDQVLVHLARILSRSVRQTDFLARWGGEEFVILLVGADEKVAVEFAEKLRNTIAHTAFDEIGCLTCSFGVAECVPGDTPESLLARVDNALYRAKMNGRNRVELASAPLAESPLLAPSA</sequence>